<sequence>MKIEVEKLVLGMVSTNVYLVFYNGNCLIIDPSDEAERIIDCIEERKAKPLAILFTHGHFDHIMAAPALVKKYGIKIYAGEADRQLLEDSNLNLSRRFLGEDFTLEADEYVKGGDELRFEDLKFKVLYTPGHTVGSISFYTEDLADNEAFKKAAFTGDTLFAGSVGRVDLPTGNEDTMKRTLNEVIKKLPPDTAVFPGHGAATTIEREIMHNPYLR</sequence>
<dbReference type="SUPFAM" id="SSF56281">
    <property type="entry name" value="Metallo-hydrolase/oxidoreductase"/>
    <property type="match status" value="1"/>
</dbReference>
<proteinExistence type="predicted"/>
<name>A0ABS1IXP9_9FIRM</name>
<dbReference type="EMBL" id="JAEPRJ010000001">
    <property type="protein sequence ID" value="MBK5896666.1"/>
    <property type="molecule type" value="Genomic_DNA"/>
</dbReference>
<dbReference type="Gene3D" id="3.60.15.10">
    <property type="entry name" value="Ribonuclease Z/Hydroxyacylglutathione hydrolase-like"/>
    <property type="match status" value="1"/>
</dbReference>
<dbReference type="InterPro" id="IPR036866">
    <property type="entry name" value="RibonucZ/Hydroxyglut_hydro"/>
</dbReference>
<evidence type="ECO:0000313" key="7">
    <source>
        <dbReference type="Proteomes" id="UP000604730"/>
    </source>
</evidence>
<evidence type="ECO:0000313" key="6">
    <source>
        <dbReference type="EMBL" id="MBK5896666.1"/>
    </source>
</evidence>
<protein>
    <submittedName>
        <fullName evidence="6">MBL fold metallo-hydrolase</fullName>
    </submittedName>
</protein>
<dbReference type="SMART" id="SM00849">
    <property type="entry name" value="Lactamase_B"/>
    <property type="match status" value="1"/>
</dbReference>
<evidence type="ECO:0000256" key="3">
    <source>
        <dbReference type="ARBA" id="ARBA00022801"/>
    </source>
</evidence>
<dbReference type="RefSeq" id="WP_208428224.1">
    <property type="nucleotide sequence ID" value="NZ_JAEPRJ010000001.1"/>
</dbReference>
<dbReference type="InterPro" id="IPR051453">
    <property type="entry name" value="MBL_Glyoxalase_II"/>
</dbReference>
<keyword evidence="2" id="KW-0479">Metal-binding</keyword>
<gene>
    <name evidence="6" type="ORF">JJN12_02540</name>
</gene>
<comment type="caution">
    <text evidence="6">The sequence shown here is derived from an EMBL/GenBank/DDBJ whole genome shotgun (WGS) entry which is preliminary data.</text>
</comment>
<dbReference type="PANTHER" id="PTHR46233">
    <property type="entry name" value="HYDROXYACYLGLUTATHIONE HYDROLASE GLOC"/>
    <property type="match status" value="1"/>
</dbReference>
<reference evidence="6 7" key="1">
    <citation type="submission" date="2021-01" db="EMBL/GenBank/DDBJ databases">
        <title>Isolation and description of Catonella massiliensis sp. nov., a novel Catonella species, isolated from a stable periodontitis subject.</title>
        <authorList>
            <person name="Antezack A."/>
            <person name="Boxberger M."/>
            <person name="La Scola B."/>
            <person name="Monnet-Corti V."/>
        </authorList>
    </citation>
    <scope>NUCLEOTIDE SEQUENCE [LARGE SCALE GENOMIC DNA]</scope>
    <source>
        <strain evidence="6 7">Marseille-Q4567</strain>
    </source>
</reference>
<feature type="domain" description="Metallo-beta-lactamase" evidence="5">
    <location>
        <begin position="14"/>
        <end position="198"/>
    </location>
</feature>
<evidence type="ECO:0000256" key="4">
    <source>
        <dbReference type="ARBA" id="ARBA00022833"/>
    </source>
</evidence>
<evidence type="ECO:0000256" key="2">
    <source>
        <dbReference type="ARBA" id="ARBA00022723"/>
    </source>
</evidence>
<evidence type="ECO:0000259" key="5">
    <source>
        <dbReference type="SMART" id="SM00849"/>
    </source>
</evidence>
<evidence type="ECO:0000256" key="1">
    <source>
        <dbReference type="ARBA" id="ARBA00001947"/>
    </source>
</evidence>
<comment type="cofactor">
    <cofactor evidence="1">
        <name>Zn(2+)</name>
        <dbReference type="ChEBI" id="CHEBI:29105"/>
    </cofactor>
</comment>
<dbReference type="InterPro" id="IPR001279">
    <property type="entry name" value="Metallo-B-lactamas"/>
</dbReference>
<keyword evidence="7" id="KW-1185">Reference proteome</keyword>
<keyword evidence="3" id="KW-0378">Hydrolase</keyword>
<organism evidence="6 7">
    <name type="scientific">Catonella massiliensis</name>
    <dbReference type="NCBI Taxonomy" id="2799636"/>
    <lineage>
        <taxon>Bacteria</taxon>
        <taxon>Bacillati</taxon>
        <taxon>Bacillota</taxon>
        <taxon>Clostridia</taxon>
        <taxon>Lachnospirales</taxon>
        <taxon>Lachnospiraceae</taxon>
        <taxon>Catonella</taxon>
    </lineage>
</organism>
<keyword evidence="4" id="KW-0862">Zinc</keyword>
<dbReference type="PANTHER" id="PTHR46233:SF3">
    <property type="entry name" value="HYDROXYACYLGLUTATHIONE HYDROLASE GLOC"/>
    <property type="match status" value="1"/>
</dbReference>
<dbReference type="Pfam" id="PF00753">
    <property type="entry name" value="Lactamase_B"/>
    <property type="match status" value="1"/>
</dbReference>
<dbReference type="CDD" id="cd06262">
    <property type="entry name" value="metallo-hydrolase-like_MBL-fold"/>
    <property type="match status" value="1"/>
</dbReference>
<accession>A0ABS1IXP9</accession>
<dbReference type="Proteomes" id="UP000604730">
    <property type="component" value="Unassembled WGS sequence"/>
</dbReference>